<protein>
    <submittedName>
        <fullName evidence="2">Uncharacterized protein</fullName>
    </submittedName>
</protein>
<reference evidence="2" key="1">
    <citation type="journal article" date="2020" name="Stud. Mycol.">
        <title>101 Dothideomycetes genomes: a test case for predicting lifestyles and emergence of pathogens.</title>
        <authorList>
            <person name="Haridas S."/>
            <person name="Albert R."/>
            <person name="Binder M."/>
            <person name="Bloem J."/>
            <person name="Labutti K."/>
            <person name="Salamov A."/>
            <person name="Andreopoulos B."/>
            <person name="Baker S."/>
            <person name="Barry K."/>
            <person name="Bills G."/>
            <person name="Bluhm B."/>
            <person name="Cannon C."/>
            <person name="Castanera R."/>
            <person name="Culley D."/>
            <person name="Daum C."/>
            <person name="Ezra D."/>
            <person name="Gonzalez J."/>
            <person name="Henrissat B."/>
            <person name="Kuo A."/>
            <person name="Liang C."/>
            <person name="Lipzen A."/>
            <person name="Lutzoni F."/>
            <person name="Magnuson J."/>
            <person name="Mondo S."/>
            <person name="Nolan M."/>
            <person name="Ohm R."/>
            <person name="Pangilinan J."/>
            <person name="Park H.-J."/>
            <person name="Ramirez L."/>
            <person name="Alfaro M."/>
            <person name="Sun H."/>
            <person name="Tritt A."/>
            <person name="Yoshinaga Y."/>
            <person name="Zwiers L.-H."/>
            <person name="Turgeon B."/>
            <person name="Goodwin S."/>
            <person name="Spatafora J."/>
            <person name="Crous P."/>
            <person name="Grigoriev I."/>
        </authorList>
    </citation>
    <scope>NUCLEOTIDE SEQUENCE</scope>
    <source>
        <strain evidence="2">CBS 627.86</strain>
    </source>
</reference>
<name>A0A6A5YTK0_9PLEO</name>
<feature type="compositionally biased region" description="Acidic residues" evidence="1">
    <location>
        <begin position="46"/>
        <end position="66"/>
    </location>
</feature>
<keyword evidence="3" id="KW-1185">Reference proteome</keyword>
<gene>
    <name evidence="2" type="ORF">BDV96DRAFT_651099</name>
</gene>
<evidence type="ECO:0000313" key="2">
    <source>
        <dbReference type="EMBL" id="KAF2110462.1"/>
    </source>
</evidence>
<dbReference type="AlphaFoldDB" id="A0A6A5YTK0"/>
<accession>A0A6A5YTK0</accession>
<evidence type="ECO:0000256" key="1">
    <source>
        <dbReference type="SAM" id="MobiDB-lite"/>
    </source>
</evidence>
<proteinExistence type="predicted"/>
<sequence length="225" mass="25402">MEDLLPAALSSSSSTAPSLVRAFCSMPDREAEELPFPELQKGSYQYEDEEPDEHGNNESEDYEDEGPGVRSLDPGMYIDTLEPKYIGRERGLQDSGRASSEGNNVPNYLKPIEGAFFFYHSLSVELGAANSVLHRRVRRRREHNLCNFCAGLDFHGTEHCQLEDQNLMSRYMPEYQNFDFSWTIFELNSDIGDDVRYLVSSSIDGSSVAEFDETVQQVCPLCDAV</sequence>
<dbReference type="EMBL" id="ML977338">
    <property type="protein sequence ID" value="KAF2110462.1"/>
    <property type="molecule type" value="Genomic_DNA"/>
</dbReference>
<dbReference type="Proteomes" id="UP000799770">
    <property type="component" value="Unassembled WGS sequence"/>
</dbReference>
<evidence type="ECO:0000313" key="3">
    <source>
        <dbReference type="Proteomes" id="UP000799770"/>
    </source>
</evidence>
<feature type="region of interest" description="Disordered" evidence="1">
    <location>
        <begin position="31"/>
        <end position="74"/>
    </location>
</feature>
<organism evidence="2 3">
    <name type="scientific">Lophiotrema nucula</name>
    <dbReference type="NCBI Taxonomy" id="690887"/>
    <lineage>
        <taxon>Eukaryota</taxon>
        <taxon>Fungi</taxon>
        <taxon>Dikarya</taxon>
        <taxon>Ascomycota</taxon>
        <taxon>Pezizomycotina</taxon>
        <taxon>Dothideomycetes</taxon>
        <taxon>Pleosporomycetidae</taxon>
        <taxon>Pleosporales</taxon>
        <taxon>Lophiotremataceae</taxon>
        <taxon>Lophiotrema</taxon>
    </lineage>
</organism>